<dbReference type="GO" id="GO:0009416">
    <property type="term" value="P:response to light stimulus"/>
    <property type="evidence" value="ECO:0007669"/>
    <property type="project" value="TreeGrafter"/>
</dbReference>
<dbReference type="InterPro" id="IPR006050">
    <property type="entry name" value="DNA_photolyase_N"/>
</dbReference>
<sequence>MTAIALFTRDLRVHDNPVLAAARDAGDAVVPLFVVDAHLVPDRCPPNRARFLAAAVRELDAELRTRGGRLIVRRGVVADEVTRVVDETGARTVHLADDVSGYSAARADALRERLDRRGVRLEPHPASITTVDGDVLRPATGRDHFAVFTPYFRRWSEVPRRAPLPPPDDLEVPDLPSAALPAPESLNRGEPSPQLSVGGETTGRALLDSWLAGPVDDYVETGDDLAADATSHLSPYLHFGCLSPTELLHRVDVGSAGGQAFARQLAWRDFHHQLLAARPAVARHDYRPRPIRWRDDPQALAAWRSARTGFPIVDAALRQLHTEGWLPNRARLIAAAFLTKTLGLHWRAGAGHFLHWLVDADLANNQLNWQWVAGTGSDTRPNRGFNPLRQADRYDPDGLYVRRWIPELADLDGGRIHRPWRAEVDYPSPIAECPGM</sequence>
<dbReference type="InterPro" id="IPR018394">
    <property type="entry name" value="DNA_photolyase_1_CS_C"/>
</dbReference>
<dbReference type="SUPFAM" id="SSF52425">
    <property type="entry name" value="Cryptochrome/photolyase, N-terminal domain"/>
    <property type="match status" value="1"/>
</dbReference>
<keyword evidence="9" id="KW-0456">Lyase</keyword>
<dbReference type="Gene3D" id="3.40.50.620">
    <property type="entry name" value="HUPs"/>
    <property type="match status" value="1"/>
</dbReference>
<dbReference type="InterPro" id="IPR014729">
    <property type="entry name" value="Rossmann-like_a/b/a_fold"/>
</dbReference>
<evidence type="ECO:0000256" key="1">
    <source>
        <dbReference type="ARBA" id="ARBA00022630"/>
    </source>
</evidence>
<keyword evidence="2 4" id="KW-0274">FAD</keyword>
<comment type="cofactor">
    <cofactor evidence="4">
        <name>FAD</name>
        <dbReference type="ChEBI" id="CHEBI:57692"/>
    </cofactor>
    <text evidence="4">Binds 1 FAD per subunit.</text>
</comment>
<evidence type="ECO:0000256" key="5">
    <source>
        <dbReference type="PIRSR" id="PIRSR602081-2"/>
    </source>
</evidence>
<dbReference type="EMBL" id="LN868938">
    <property type="protein sequence ID" value="CRY74838.1"/>
    <property type="molecule type" value="Genomic_DNA"/>
</dbReference>
<feature type="binding site" evidence="4">
    <location>
        <begin position="359"/>
        <end position="361"/>
    </location>
    <ligand>
        <name>FAD</name>
        <dbReference type="ChEBI" id="CHEBI:57692"/>
    </ligand>
</feature>
<evidence type="ECO:0000256" key="7">
    <source>
        <dbReference type="SAM" id="MobiDB-lite"/>
    </source>
</evidence>
<dbReference type="GO" id="GO:0006139">
    <property type="term" value="P:nucleobase-containing compound metabolic process"/>
    <property type="evidence" value="ECO:0007669"/>
    <property type="project" value="UniProtKB-ARBA"/>
</dbReference>
<dbReference type="RefSeq" id="WP_060590809.1">
    <property type="nucleotide sequence ID" value="NZ_CP031418.1"/>
</dbReference>
<dbReference type="SUPFAM" id="SSF48173">
    <property type="entry name" value="Cryptochrome/photolyase FAD-binding domain"/>
    <property type="match status" value="1"/>
</dbReference>
<protein>
    <submittedName>
        <fullName evidence="9">Deoxyribodipyrimidine photo-lyase</fullName>
        <ecNumber evidence="9">4.1.99.3</ecNumber>
    </submittedName>
</protein>
<dbReference type="EC" id="4.1.99.3" evidence="9"/>
<evidence type="ECO:0000313" key="9">
    <source>
        <dbReference type="EMBL" id="CRY74838.1"/>
    </source>
</evidence>
<evidence type="ECO:0000259" key="8">
    <source>
        <dbReference type="PROSITE" id="PS51645"/>
    </source>
</evidence>
<dbReference type="KEGG" id="nfr:ERS450000_00999"/>
<dbReference type="PRINTS" id="PR00147">
    <property type="entry name" value="DNAPHOTLYASE"/>
</dbReference>
<reference evidence="10" key="1">
    <citation type="submission" date="2015-03" db="EMBL/GenBank/DDBJ databases">
        <authorList>
            <consortium name="Pathogen Informatics"/>
        </authorList>
    </citation>
    <scope>NUCLEOTIDE SEQUENCE [LARGE SCALE GENOMIC DNA]</scope>
    <source>
        <strain evidence="10">NCTC11134</strain>
    </source>
</reference>
<dbReference type="Pfam" id="PF00875">
    <property type="entry name" value="DNA_photolyase"/>
    <property type="match status" value="1"/>
</dbReference>
<dbReference type="PROSITE" id="PS51645">
    <property type="entry name" value="PHR_CRY_ALPHA_BETA"/>
    <property type="match status" value="1"/>
</dbReference>
<gene>
    <name evidence="9" type="primary">phrA</name>
    <name evidence="9" type="ORF">ERS450000_00999</name>
</gene>
<feature type="binding site" evidence="4">
    <location>
        <begin position="230"/>
        <end position="234"/>
    </location>
    <ligand>
        <name>FAD</name>
        <dbReference type="ChEBI" id="CHEBI:57692"/>
    </ligand>
</feature>
<dbReference type="InterPro" id="IPR036155">
    <property type="entry name" value="Crypto/Photolyase_N_sf"/>
</dbReference>
<name>A0A0H5NH43_NOCFR</name>
<dbReference type="InterPro" id="IPR002081">
    <property type="entry name" value="Cryptochrome/DNA_photolyase_1"/>
</dbReference>
<dbReference type="PANTHER" id="PTHR11455">
    <property type="entry name" value="CRYPTOCHROME"/>
    <property type="match status" value="1"/>
</dbReference>
<evidence type="ECO:0000256" key="6">
    <source>
        <dbReference type="RuleBase" id="RU004182"/>
    </source>
</evidence>
<feature type="domain" description="Photolyase/cryptochrome alpha/beta" evidence="8">
    <location>
        <begin position="1"/>
        <end position="129"/>
    </location>
</feature>
<feature type="site" description="Electron transfer via tryptophanyl radical" evidence="5">
    <location>
        <position position="369"/>
    </location>
</feature>
<dbReference type="GO" id="GO:0006950">
    <property type="term" value="P:response to stress"/>
    <property type="evidence" value="ECO:0007669"/>
    <property type="project" value="UniProtKB-ARBA"/>
</dbReference>
<dbReference type="PROSITE" id="PS00691">
    <property type="entry name" value="DNA_PHOTOLYASES_1_2"/>
    <property type="match status" value="1"/>
</dbReference>
<evidence type="ECO:0000256" key="3">
    <source>
        <dbReference type="ARBA" id="ARBA00022991"/>
    </source>
</evidence>
<feature type="site" description="Electron transfer via tryptophanyl radical" evidence="5">
    <location>
        <position position="293"/>
    </location>
</feature>
<evidence type="ECO:0000256" key="4">
    <source>
        <dbReference type="PIRSR" id="PIRSR602081-1"/>
    </source>
</evidence>
<proteinExistence type="inferred from homology"/>
<evidence type="ECO:0000256" key="2">
    <source>
        <dbReference type="ARBA" id="ARBA00022827"/>
    </source>
</evidence>
<feature type="site" description="Electron transfer via tryptophanyl radical" evidence="5">
    <location>
        <position position="346"/>
    </location>
</feature>
<feature type="region of interest" description="Disordered" evidence="7">
    <location>
        <begin position="158"/>
        <end position="200"/>
    </location>
</feature>
<dbReference type="InterPro" id="IPR005101">
    <property type="entry name" value="Cryptochr/Photolyase_FAD-bd"/>
</dbReference>
<dbReference type="InterPro" id="IPR036134">
    <property type="entry name" value="Crypto/Photolyase_FAD-like_sf"/>
</dbReference>
<dbReference type="Gene3D" id="1.25.40.80">
    <property type="match status" value="1"/>
</dbReference>
<dbReference type="GO" id="GO:0003677">
    <property type="term" value="F:DNA binding"/>
    <property type="evidence" value="ECO:0007669"/>
    <property type="project" value="TreeGrafter"/>
</dbReference>
<keyword evidence="3 6" id="KW-0157">Chromophore</keyword>
<dbReference type="GO" id="GO:0003904">
    <property type="term" value="F:deoxyribodipyrimidine photo-lyase activity"/>
    <property type="evidence" value="ECO:0007669"/>
    <property type="project" value="UniProtKB-EC"/>
</dbReference>
<dbReference type="GO" id="GO:0071949">
    <property type="term" value="F:FAD binding"/>
    <property type="evidence" value="ECO:0007669"/>
    <property type="project" value="TreeGrafter"/>
</dbReference>
<dbReference type="Gene3D" id="1.10.579.10">
    <property type="entry name" value="DNA Cyclobutane Dipyrimidine Photolyase, subunit A, domain 3"/>
    <property type="match status" value="1"/>
</dbReference>
<dbReference type="Proteomes" id="UP000057820">
    <property type="component" value="Chromosome 1"/>
</dbReference>
<dbReference type="PANTHER" id="PTHR11455:SF9">
    <property type="entry name" value="CRYPTOCHROME CIRCADIAN CLOCK 5 ISOFORM X1"/>
    <property type="match status" value="1"/>
</dbReference>
<comment type="similarity">
    <text evidence="6">Belongs to the DNA photolyase family.</text>
</comment>
<organism evidence="9 10">
    <name type="scientific">Nocardia farcinica</name>
    <dbReference type="NCBI Taxonomy" id="37329"/>
    <lineage>
        <taxon>Bacteria</taxon>
        <taxon>Bacillati</taxon>
        <taxon>Actinomycetota</taxon>
        <taxon>Actinomycetes</taxon>
        <taxon>Mycobacteriales</taxon>
        <taxon>Nocardiaceae</taxon>
        <taxon>Nocardia</taxon>
    </lineage>
</organism>
<evidence type="ECO:0000313" key="10">
    <source>
        <dbReference type="Proteomes" id="UP000057820"/>
    </source>
</evidence>
<feature type="binding site" evidence="4">
    <location>
        <position position="218"/>
    </location>
    <ligand>
        <name>FAD</name>
        <dbReference type="ChEBI" id="CHEBI:57692"/>
    </ligand>
</feature>
<dbReference type="AlphaFoldDB" id="A0A0H5NH43"/>
<feature type="binding site" evidence="4">
    <location>
        <position position="261"/>
    </location>
    <ligand>
        <name>FAD</name>
        <dbReference type="ChEBI" id="CHEBI:57692"/>
    </ligand>
</feature>
<keyword evidence="1 4" id="KW-0285">Flavoprotein</keyword>
<accession>A0A0H5NH43</accession>
<dbReference type="Pfam" id="PF03441">
    <property type="entry name" value="FAD_binding_7"/>
    <property type="match status" value="1"/>
</dbReference>